<dbReference type="InterPro" id="IPR022313">
    <property type="entry name" value="Phe/His_NH3-lyase_AS"/>
</dbReference>
<evidence type="ECO:0000313" key="3">
    <source>
        <dbReference type="EMBL" id="KDQ20054.1"/>
    </source>
</evidence>
<dbReference type="AlphaFoldDB" id="A0A067MWR3"/>
<dbReference type="PROSITE" id="PS00488">
    <property type="entry name" value="PAL_HISTIDASE"/>
    <property type="match status" value="1"/>
</dbReference>
<accession>A0A067MWR3</accession>
<dbReference type="HOGENOM" id="CLU_014801_3_1_1"/>
<dbReference type="Gene3D" id="1.20.200.10">
    <property type="entry name" value="Fumarase/aspartase (Central domain)"/>
    <property type="match status" value="1"/>
</dbReference>
<dbReference type="InterPro" id="IPR001106">
    <property type="entry name" value="Aromatic_Lyase"/>
</dbReference>
<sequence>MAPALTTEFAAGTHPVSFHATGALKAAARRSSLSSTSPPHPALLLQAFLKTQAELEAHKNGTPVTVDGSSLTIADVVAAARYGAPVVLNEAHEIRARVDKSQRAINQKLDEGQSVYGLSTGFGGSADTRTSEHLVLGKALLQHQHAGILPLQAVNPPILPLLDPTAATSMPESWVRAAILVRSNSLIRGHSGVRWKFIESLVSLLSADVIPVVPLRGSISASGDLSPLSYVAGTLYGNPSIRVFDGPRQFGARQMVPSTVGLANHGLEPVVFQPKEHLGLLNGTAFSAAVASLALNDALHLAMLSQVLTALGTEALLGTKASHDPFIHDIARPHNGQVEAAKNIWDLLSGSSFASHGEEEIKIEQDDGKLRQDRYPLRTSPQFIGPQLEDILSAYHAVTQECNSTTDNPLIDGETGSVHHGGNFQAMAVTNAMEKTRLSLFHFGKLLFAQSTELLNPAFNRGLPPSLAASEPSVNYHAKGVDIATAAYVSELGYLANPVSTHIQSAEMHNQAVNSLALISARQTITAVDVLTSLVSSYLYVLCQALDLRALQIAFEAELEEILGDKIVTHFGHLLQSVSDLDKLRLLILPSIVESFDTSTTMDAVPRLQSAIAAGTAPLVDFLVASAPDALVNIPEFRSDFAIRAAQRLEELRLEFLSGARGPNPASPYIGKAAPVYEFVRLTLGVKMHGLVNFNRFQDGFGEGTVGSSISTIYEAIRDGQMQSVIAGLFQ</sequence>
<dbReference type="InParanoid" id="A0A067MWR3"/>
<reference evidence="4" key="1">
    <citation type="journal article" date="2014" name="Proc. Natl. Acad. Sci. U.S.A.">
        <title>Extensive sampling of basidiomycete genomes demonstrates inadequacy of the white-rot/brown-rot paradigm for wood decay fungi.</title>
        <authorList>
            <person name="Riley R."/>
            <person name="Salamov A.A."/>
            <person name="Brown D.W."/>
            <person name="Nagy L.G."/>
            <person name="Floudas D."/>
            <person name="Held B.W."/>
            <person name="Levasseur A."/>
            <person name="Lombard V."/>
            <person name="Morin E."/>
            <person name="Otillar R."/>
            <person name="Lindquist E.A."/>
            <person name="Sun H."/>
            <person name="LaButti K.M."/>
            <person name="Schmutz J."/>
            <person name="Jabbour D."/>
            <person name="Luo H."/>
            <person name="Baker S.E."/>
            <person name="Pisabarro A.G."/>
            <person name="Walton J.D."/>
            <person name="Blanchette R.A."/>
            <person name="Henrissat B."/>
            <person name="Martin F."/>
            <person name="Cullen D."/>
            <person name="Hibbett D.S."/>
            <person name="Grigoriev I.V."/>
        </authorList>
    </citation>
    <scope>NUCLEOTIDE SEQUENCE [LARGE SCALE GENOMIC DNA]</scope>
    <source>
        <strain evidence="4">FD-172 SS1</strain>
    </source>
</reference>
<dbReference type="InterPro" id="IPR023144">
    <property type="entry name" value="Phe_NH3-lyase_shielding_dom_sf"/>
</dbReference>
<name>A0A067MWR3_BOTB1</name>
<organism evidence="3 4">
    <name type="scientific">Botryobasidium botryosum (strain FD-172 SS1)</name>
    <dbReference type="NCBI Taxonomy" id="930990"/>
    <lineage>
        <taxon>Eukaryota</taxon>
        <taxon>Fungi</taxon>
        <taxon>Dikarya</taxon>
        <taxon>Basidiomycota</taxon>
        <taxon>Agaricomycotina</taxon>
        <taxon>Agaricomycetes</taxon>
        <taxon>Cantharellales</taxon>
        <taxon>Botryobasidiaceae</taxon>
        <taxon>Botryobasidium</taxon>
    </lineage>
</organism>
<dbReference type="Pfam" id="PF00221">
    <property type="entry name" value="Lyase_aromatic"/>
    <property type="match status" value="1"/>
</dbReference>
<dbReference type="EMBL" id="KL198018">
    <property type="protein sequence ID" value="KDQ20054.1"/>
    <property type="molecule type" value="Genomic_DNA"/>
</dbReference>
<evidence type="ECO:0000313" key="4">
    <source>
        <dbReference type="Proteomes" id="UP000027195"/>
    </source>
</evidence>
<dbReference type="NCBIfam" id="TIGR01226">
    <property type="entry name" value="phe_am_lyase"/>
    <property type="match status" value="1"/>
</dbReference>
<dbReference type="GO" id="GO:0006559">
    <property type="term" value="P:L-phenylalanine catabolic process"/>
    <property type="evidence" value="ECO:0007669"/>
    <property type="project" value="InterPro"/>
</dbReference>
<evidence type="ECO:0008006" key="5">
    <source>
        <dbReference type="Google" id="ProtNLM"/>
    </source>
</evidence>
<dbReference type="CDD" id="cd00332">
    <property type="entry name" value="PAL-HAL"/>
    <property type="match status" value="1"/>
</dbReference>
<dbReference type="Gene3D" id="1.10.274.20">
    <property type="entry name" value="Phenylalanine ammonia-lyase 1, domain 3"/>
    <property type="match status" value="1"/>
</dbReference>
<dbReference type="Gene3D" id="1.10.275.10">
    <property type="entry name" value="Fumarase/aspartase (N-terminal domain)"/>
    <property type="match status" value="1"/>
</dbReference>
<dbReference type="InterPro" id="IPR005922">
    <property type="entry name" value="Phe_NH3-lyase"/>
</dbReference>
<dbReference type="PANTHER" id="PTHR10362">
    <property type="entry name" value="HISTIDINE AMMONIA-LYASE"/>
    <property type="match status" value="1"/>
</dbReference>
<protein>
    <recommendedName>
        <fullName evidence="5">Phenylalanine ammonia-lyase</fullName>
    </recommendedName>
</protein>
<dbReference type="InterPro" id="IPR008948">
    <property type="entry name" value="L-Aspartase-like"/>
</dbReference>
<comment type="similarity">
    <text evidence="1 2">Belongs to the PAL/histidase family.</text>
</comment>
<dbReference type="SUPFAM" id="SSF48557">
    <property type="entry name" value="L-aspartase-like"/>
    <property type="match status" value="1"/>
</dbReference>
<dbReference type="GO" id="GO:0005737">
    <property type="term" value="C:cytoplasm"/>
    <property type="evidence" value="ECO:0007669"/>
    <property type="project" value="InterPro"/>
</dbReference>
<dbReference type="OrthoDB" id="10051290at2759"/>
<keyword evidence="4" id="KW-1185">Reference proteome</keyword>
<keyword evidence="2" id="KW-0456">Lyase</keyword>
<evidence type="ECO:0000256" key="2">
    <source>
        <dbReference type="RuleBase" id="RU003954"/>
    </source>
</evidence>
<dbReference type="STRING" id="930990.A0A067MWR3"/>
<dbReference type="GO" id="GO:0016841">
    <property type="term" value="F:ammonia-lyase activity"/>
    <property type="evidence" value="ECO:0007669"/>
    <property type="project" value="InterPro"/>
</dbReference>
<proteinExistence type="inferred from homology"/>
<dbReference type="Proteomes" id="UP000027195">
    <property type="component" value="Unassembled WGS sequence"/>
</dbReference>
<gene>
    <name evidence="3" type="ORF">BOTBODRAFT_27476</name>
</gene>
<dbReference type="InterPro" id="IPR024083">
    <property type="entry name" value="Fumarase/histidase_N"/>
</dbReference>
<evidence type="ECO:0000256" key="1">
    <source>
        <dbReference type="ARBA" id="ARBA00007238"/>
    </source>
</evidence>